<dbReference type="PROSITE" id="PS00383">
    <property type="entry name" value="TYR_PHOSPHATASE_1"/>
    <property type="match status" value="1"/>
</dbReference>
<organism evidence="6 7">
    <name type="scientific">Diversispora epigaea</name>
    <dbReference type="NCBI Taxonomy" id="1348612"/>
    <lineage>
        <taxon>Eukaryota</taxon>
        <taxon>Fungi</taxon>
        <taxon>Fungi incertae sedis</taxon>
        <taxon>Mucoromycota</taxon>
        <taxon>Glomeromycotina</taxon>
        <taxon>Glomeromycetes</taxon>
        <taxon>Diversisporales</taxon>
        <taxon>Diversisporaceae</taxon>
        <taxon>Diversispora</taxon>
    </lineage>
</organism>
<dbReference type="SUPFAM" id="SSF50729">
    <property type="entry name" value="PH domain-like"/>
    <property type="match status" value="1"/>
</dbReference>
<feature type="binding site" evidence="3">
    <location>
        <begin position="344"/>
        <end position="350"/>
    </location>
    <ligand>
        <name>substrate</name>
    </ligand>
</feature>
<dbReference type="AlphaFoldDB" id="A0A397IV64"/>
<name>A0A397IV64_9GLOM</name>
<dbReference type="STRING" id="1348612.A0A397IV64"/>
<dbReference type="InterPro" id="IPR048994">
    <property type="entry name" value="PH-GRAM_MTMR6-9"/>
</dbReference>
<feature type="compositionally biased region" description="Polar residues" evidence="4">
    <location>
        <begin position="774"/>
        <end position="785"/>
    </location>
</feature>
<feature type="region of interest" description="Disordered" evidence="4">
    <location>
        <begin position="556"/>
        <end position="632"/>
    </location>
</feature>
<dbReference type="OrthoDB" id="271628at2759"/>
<gene>
    <name evidence="6" type="ORF">Glove_174g189</name>
</gene>
<feature type="compositionally biased region" description="Low complexity" evidence="4">
    <location>
        <begin position="757"/>
        <end position="771"/>
    </location>
</feature>
<dbReference type="InterPro" id="IPR029021">
    <property type="entry name" value="Prot-tyrosine_phosphatase-like"/>
</dbReference>
<comment type="similarity">
    <text evidence="1">Belongs to the protein-tyrosine phosphatase family. Non-receptor class myotubularin subfamily.</text>
</comment>
<dbReference type="Gene3D" id="2.30.29.30">
    <property type="entry name" value="Pleckstrin-homology domain (PH domain)/Phosphotyrosine-binding domain (PTB)"/>
    <property type="match status" value="1"/>
</dbReference>
<feature type="region of interest" description="Disordered" evidence="4">
    <location>
        <begin position="677"/>
        <end position="862"/>
    </location>
</feature>
<evidence type="ECO:0000259" key="5">
    <source>
        <dbReference type="PROSITE" id="PS51339"/>
    </source>
</evidence>
<feature type="compositionally biased region" description="Basic and acidic residues" evidence="4">
    <location>
        <begin position="608"/>
        <end position="623"/>
    </location>
</feature>
<feature type="compositionally biased region" description="Low complexity" evidence="4">
    <location>
        <begin position="816"/>
        <end position="832"/>
    </location>
</feature>
<dbReference type="Pfam" id="PF21098">
    <property type="entry name" value="PH-GRAM_MTMR6-like"/>
    <property type="match status" value="1"/>
</dbReference>
<dbReference type="GO" id="GO:0005737">
    <property type="term" value="C:cytoplasm"/>
    <property type="evidence" value="ECO:0007669"/>
    <property type="project" value="TreeGrafter"/>
</dbReference>
<evidence type="ECO:0000256" key="3">
    <source>
        <dbReference type="PIRSR" id="PIRSR630564-2"/>
    </source>
</evidence>
<feature type="binding site" evidence="3">
    <location>
        <begin position="280"/>
        <end position="281"/>
    </location>
    <ligand>
        <name>substrate</name>
    </ligand>
</feature>
<sequence length="862" mass="97935">MDFLKITKVENVLMEQGHIKEIGTLHLTTHQMIFMCPDQEQEIWISYPIIHTVERRPAINEKHPLIIRCRDFRYITFFIPIERKAIDVFDTIQKLTCISSIKHVYAFYYKPEKQFISNDGWSIYNPLEEFERMEITNSWRFSIANRGYLFCTTYPRTLLVPQKISDNVLNHAGKFRSRKRVPVLSYLHRYNKASITRSSQPMVGLKQNRSIQDEKLIEAIFQSNIQPSEDGQMVYGSTATNLIVDARPTVNAMANAALGAGTENMENYKNCEKKHMGIDNIHVMRESLGKLVEAIHSADAQGVQIKRQNLDKSGWLRHISTLLDSALTIVKNIHIANSHVLVHCSDGWDRTAQLTSISELCLDPYYRTLKGFQVLVEKEWISFGHKFSDRSGHLSNEKYFMNTTHSNAFNSVQSKFYKQSHVRETSPVFHQFLDCVYQIYSQFPTRFEFNETFLIELHYHCYSCQFGTFLFNSEKERMDYNAAGLTYSVWDYFNTYKEKFLNESYDHGVKNNEEFGDMGVLLPDVKNVKYWAGVFQKKDDELNGIPEDITDEKSEGFTSRIRWRPDSSRPGSPSINTDPLGIEEGSVWKEDTHRQSPLGKGVNFEIEDPWRSNEYDGKKKDSSVDGNDTSVNEINPKEIVQNFARFTLNFGAVAYSNVANIAAKVNSEFESISFNYTSNENGKKANSDSGSVTPSEPVEPVEPAELADIESNGSAPGTPRIQEMMSFSTNDHSENNNNSSISSSTSSPPNSMKPWQTLPSSVSSSFPTSFLRGNKNSFPSLGIKTSSSSPPSPSFRPNNTQSFEKTSPLSLTLPRSNLKSKSNSASKSNSPLTTPPIPSSPVTPERMKELPHPLYNDQLAFP</sequence>
<evidence type="ECO:0000256" key="1">
    <source>
        <dbReference type="ARBA" id="ARBA00007471"/>
    </source>
</evidence>
<dbReference type="InterPro" id="IPR010569">
    <property type="entry name" value="Myotubularin-like_Pase_dom"/>
</dbReference>
<feature type="domain" description="Myotubularin phosphatase" evidence="5">
    <location>
        <begin position="120"/>
        <end position="535"/>
    </location>
</feature>
<keyword evidence="7" id="KW-1185">Reference proteome</keyword>
<evidence type="ECO:0000313" key="6">
    <source>
        <dbReference type="EMBL" id="RHZ77666.1"/>
    </source>
</evidence>
<evidence type="ECO:0000256" key="2">
    <source>
        <dbReference type="PIRSR" id="PIRSR630564-1"/>
    </source>
</evidence>
<dbReference type="PROSITE" id="PS51339">
    <property type="entry name" value="PPASE_MYOTUBULARIN"/>
    <property type="match status" value="1"/>
</dbReference>
<dbReference type="Pfam" id="PF06602">
    <property type="entry name" value="Myotub-related"/>
    <property type="match status" value="1"/>
</dbReference>
<evidence type="ECO:0000313" key="7">
    <source>
        <dbReference type="Proteomes" id="UP000266861"/>
    </source>
</evidence>
<dbReference type="PANTHER" id="PTHR10807">
    <property type="entry name" value="MYOTUBULARIN-RELATED"/>
    <property type="match status" value="1"/>
</dbReference>
<proteinExistence type="inferred from homology"/>
<accession>A0A397IV64</accession>
<dbReference type="EMBL" id="PQFF01000164">
    <property type="protein sequence ID" value="RHZ77666.1"/>
    <property type="molecule type" value="Genomic_DNA"/>
</dbReference>
<dbReference type="GO" id="GO:0016020">
    <property type="term" value="C:membrane"/>
    <property type="evidence" value="ECO:0007669"/>
    <property type="project" value="TreeGrafter"/>
</dbReference>
<dbReference type="InterPro" id="IPR016130">
    <property type="entry name" value="Tyr_Pase_AS"/>
</dbReference>
<feature type="active site" description="Phosphocysteine intermediate" evidence="2">
    <location>
        <position position="344"/>
    </location>
</feature>
<dbReference type="GO" id="GO:0046856">
    <property type="term" value="P:phosphatidylinositol dephosphorylation"/>
    <property type="evidence" value="ECO:0007669"/>
    <property type="project" value="TreeGrafter"/>
</dbReference>
<dbReference type="InterPro" id="IPR030564">
    <property type="entry name" value="Myotubularin"/>
</dbReference>
<feature type="compositionally biased region" description="Low complexity" evidence="4">
    <location>
        <begin position="735"/>
        <end position="750"/>
    </location>
</feature>
<dbReference type="SUPFAM" id="SSF52799">
    <property type="entry name" value="(Phosphotyrosine protein) phosphatases II"/>
    <property type="match status" value="1"/>
</dbReference>
<dbReference type="Proteomes" id="UP000266861">
    <property type="component" value="Unassembled WGS sequence"/>
</dbReference>
<dbReference type="PANTHER" id="PTHR10807:SF128">
    <property type="entry name" value="PHOSPHATIDYLINOSITOL-3,5-BISPHOSPHATE 3-PHOSPHATASE"/>
    <property type="match status" value="1"/>
</dbReference>
<feature type="compositionally biased region" description="Low complexity" evidence="4">
    <location>
        <begin position="689"/>
        <end position="703"/>
    </location>
</feature>
<dbReference type="GO" id="GO:0004438">
    <property type="term" value="F:phosphatidylinositol-3-phosphate phosphatase activity"/>
    <property type="evidence" value="ECO:0007669"/>
    <property type="project" value="TreeGrafter"/>
</dbReference>
<reference evidence="6 7" key="1">
    <citation type="submission" date="2018-08" db="EMBL/GenBank/DDBJ databases">
        <title>Genome and evolution of the arbuscular mycorrhizal fungus Diversispora epigaea (formerly Glomus versiforme) and its bacterial endosymbionts.</title>
        <authorList>
            <person name="Sun X."/>
            <person name="Fei Z."/>
            <person name="Harrison M."/>
        </authorList>
    </citation>
    <scope>NUCLEOTIDE SEQUENCE [LARGE SCALE GENOMIC DNA]</scope>
    <source>
        <strain evidence="6 7">IT104</strain>
    </source>
</reference>
<comment type="caution">
    <text evidence="6">The sequence shown here is derived from an EMBL/GenBank/DDBJ whole genome shotgun (WGS) entry which is preliminary data.</text>
</comment>
<dbReference type="InterPro" id="IPR011993">
    <property type="entry name" value="PH-like_dom_sf"/>
</dbReference>
<protein>
    <recommendedName>
        <fullName evidence="5">Myotubularin phosphatase domain-containing protein</fullName>
    </recommendedName>
</protein>
<feature type="compositionally biased region" description="Polar residues" evidence="4">
    <location>
        <begin position="795"/>
        <end position="815"/>
    </location>
</feature>
<evidence type="ECO:0000256" key="4">
    <source>
        <dbReference type="SAM" id="MobiDB-lite"/>
    </source>
</evidence>